<dbReference type="GO" id="GO:0005975">
    <property type="term" value="P:carbohydrate metabolic process"/>
    <property type="evidence" value="ECO:0007669"/>
    <property type="project" value="InterPro"/>
</dbReference>
<comment type="similarity">
    <text evidence="2 6">Belongs to the glycosyl hydrolase 17 family.</text>
</comment>
<accession>A0A2H5Q1X0</accession>
<gene>
    <name evidence="8" type="ORF">CUMW_187770</name>
</gene>
<dbReference type="GO" id="GO:0042973">
    <property type="term" value="F:glucan endo-1,3-beta-D-glucosidase activity"/>
    <property type="evidence" value="ECO:0007669"/>
    <property type="project" value="UniProtKB-EC"/>
</dbReference>
<evidence type="ECO:0000256" key="1">
    <source>
        <dbReference type="ARBA" id="ARBA00000382"/>
    </source>
</evidence>
<dbReference type="InterPro" id="IPR017853">
    <property type="entry name" value="GH"/>
</dbReference>
<dbReference type="Pfam" id="PF00332">
    <property type="entry name" value="Glyco_hydro_17"/>
    <property type="match status" value="1"/>
</dbReference>
<dbReference type="InterPro" id="IPR044965">
    <property type="entry name" value="Glyco_hydro_17_plant"/>
</dbReference>
<evidence type="ECO:0000313" key="8">
    <source>
        <dbReference type="EMBL" id="GAY58543.1"/>
    </source>
</evidence>
<evidence type="ECO:0000256" key="6">
    <source>
        <dbReference type="RuleBase" id="RU004335"/>
    </source>
</evidence>
<evidence type="ECO:0000256" key="5">
    <source>
        <dbReference type="ARBA" id="ARBA00023295"/>
    </source>
</evidence>
<dbReference type="AlphaFoldDB" id="A0A2H5Q1X0"/>
<keyword evidence="9" id="KW-1185">Reference proteome</keyword>
<evidence type="ECO:0000256" key="3">
    <source>
        <dbReference type="ARBA" id="ARBA00012780"/>
    </source>
</evidence>
<evidence type="ECO:0000256" key="2">
    <source>
        <dbReference type="ARBA" id="ARBA00008773"/>
    </source>
</evidence>
<dbReference type="EC" id="3.2.1.39" evidence="3"/>
<evidence type="ECO:0000313" key="9">
    <source>
        <dbReference type="Proteomes" id="UP000236630"/>
    </source>
</evidence>
<protein>
    <recommendedName>
        <fullName evidence="3">glucan endo-1,3-beta-D-glucosidase</fullName>
        <ecNumber evidence="3">3.2.1.39</ecNumber>
    </recommendedName>
</protein>
<dbReference type="Gene3D" id="3.20.20.80">
    <property type="entry name" value="Glycosidases"/>
    <property type="match status" value="1"/>
</dbReference>
<evidence type="ECO:0000256" key="4">
    <source>
        <dbReference type="ARBA" id="ARBA00022801"/>
    </source>
</evidence>
<sequence>MVHGYGDFLYKRAAQKCCWYPTFPFAFFSLAKFLSSLNTPPMVSVVLLLLGLLVATLDTTSAQIGVCYGMLGDNLPSKPDVIALYNQNNIRRMRLYDPNKEVLEALRGSNIEVLLGLPNDKLQIIASNQAEANTWVQDNIQNFVNNVKFKYIAVGNEAKPGDNFAQYLVPAMRNIQNAINGANLGSQIKVSTAIEFGALEVSSPPSAGSFKQAYRPILDPVITFLNENKSPLLVNLYPYFAIDGDRQISLDYALFRSQQPVVSDPPLSYRNLFDAQLDATYAALEKAGGGSLDIVISESGWPTAGGDGALTNVDNARTYNNNLIQHVKQGSPKKPGRPIETYIFAMFDEKDKQGAEIERHWGLFAPDKQPKYQVNFN</sequence>
<dbReference type="SUPFAM" id="SSF51445">
    <property type="entry name" value="(Trans)glycosidases"/>
    <property type="match status" value="1"/>
</dbReference>
<dbReference type="EMBL" id="BDQV01000185">
    <property type="protein sequence ID" value="GAY58543.1"/>
    <property type="molecule type" value="Genomic_DNA"/>
</dbReference>
<dbReference type="PROSITE" id="PS00587">
    <property type="entry name" value="GLYCOSYL_HYDROL_F17"/>
    <property type="match status" value="1"/>
</dbReference>
<dbReference type="STRING" id="55188.A0A2H5Q1X0"/>
<keyword evidence="4 7" id="KW-0378">Hydrolase</keyword>
<keyword evidence="5 7" id="KW-0326">Glycosidase</keyword>
<dbReference type="InterPro" id="IPR000490">
    <property type="entry name" value="Glyco_hydro_17"/>
</dbReference>
<evidence type="ECO:0000256" key="7">
    <source>
        <dbReference type="RuleBase" id="RU004336"/>
    </source>
</evidence>
<dbReference type="Proteomes" id="UP000236630">
    <property type="component" value="Unassembled WGS sequence"/>
</dbReference>
<dbReference type="PANTHER" id="PTHR32227">
    <property type="entry name" value="GLUCAN ENDO-1,3-BETA-GLUCOSIDASE BG1-RELATED-RELATED"/>
    <property type="match status" value="1"/>
</dbReference>
<reference evidence="8 9" key="1">
    <citation type="journal article" date="2017" name="Front. Genet.">
        <title>Draft sequencing of the heterozygous diploid genome of Satsuma (Citrus unshiu Marc.) using a hybrid assembly approach.</title>
        <authorList>
            <person name="Shimizu T."/>
            <person name="Tanizawa Y."/>
            <person name="Mochizuki T."/>
            <person name="Nagasaki H."/>
            <person name="Yoshioka T."/>
            <person name="Toyoda A."/>
            <person name="Fujiyama A."/>
            <person name="Kaminuma E."/>
            <person name="Nakamura Y."/>
        </authorList>
    </citation>
    <scope>NUCLEOTIDE SEQUENCE [LARGE SCALE GENOMIC DNA]</scope>
    <source>
        <strain evidence="9">cv. Miyagawa wase</strain>
    </source>
</reference>
<comment type="catalytic activity">
    <reaction evidence="1">
        <text>Hydrolysis of (1-&gt;3)-beta-D-glucosidic linkages in (1-&gt;3)-beta-D-glucans.</text>
        <dbReference type="EC" id="3.2.1.39"/>
    </reaction>
</comment>
<comment type="caution">
    <text evidence="8">The sequence shown here is derived from an EMBL/GenBank/DDBJ whole genome shotgun (WGS) entry which is preliminary data.</text>
</comment>
<organism evidence="8 9">
    <name type="scientific">Citrus unshiu</name>
    <name type="common">Satsuma mandarin</name>
    <name type="synonym">Citrus nobilis var. unshiu</name>
    <dbReference type="NCBI Taxonomy" id="55188"/>
    <lineage>
        <taxon>Eukaryota</taxon>
        <taxon>Viridiplantae</taxon>
        <taxon>Streptophyta</taxon>
        <taxon>Embryophyta</taxon>
        <taxon>Tracheophyta</taxon>
        <taxon>Spermatophyta</taxon>
        <taxon>Magnoliopsida</taxon>
        <taxon>eudicotyledons</taxon>
        <taxon>Gunneridae</taxon>
        <taxon>Pentapetalae</taxon>
        <taxon>rosids</taxon>
        <taxon>malvids</taxon>
        <taxon>Sapindales</taxon>
        <taxon>Rutaceae</taxon>
        <taxon>Aurantioideae</taxon>
        <taxon>Citrus</taxon>
    </lineage>
</organism>
<proteinExistence type="inferred from homology"/>
<name>A0A2H5Q1X0_CITUN</name>
<dbReference type="FunFam" id="3.20.20.80:FF:000010">
    <property type="entry name" value="glucan endo-1,3-beta-glucosidase, basic"/>
    <property type="match status" value="1"/>
</dbReference>